<proteinExistence type="predicted"/>
<evidence type="ECO:0000313" key="2">
    <source>
        <dbReference type="Proteomes" id="UP000029640"/>
    </source>
</evidence>
<keyword evidence="2" id="KW-1185">Reference proteome</keyword>
<dbReference type="HOGENOM" id="CLU_3168789_0_0_6"/>
<protein>
    <submittedName>
        <fullName evidence="1">Uncharacterized protein</fullName>
    </submittedName>
</protein>
<comment type="caution">
    <text evidence="1">The sequence shown here is derived from an EMBL/GenBank/DDBJ whole genome shotgun (WGS) entry which is preliminary data.</text>
</comment>
<evidence type="ECO:0000313" key="1">
    <source>
        <dbReference type="EMBL" id="KGE02802.1"/>
    </source>
</evidence>
<dbReference type="Proteomes" id="UP000029640">
    <property type="component" value="Unassembled WGS sequence"/>
</dbReference>
<gene>
    <name evidence="1" type="ORF">HRUBRA_02615</name>
</gene>
<name>A0A095VMU5_9GAMM</name>
<organism evidence="1 2">
    <name type="scientific">Pseudohaliea rubra DSM 19751</name>
    <dbReference type="NCBI Taxonomy" id="1265313"/>
    <lineage>
        <taxon>Bacteria</taxon>
        <taxon>Pseudomonadati</taxon>
        <taxon>Pseudomonadota</taxon>
        <taxon>Gammaproteobacteria</taxon>
        <taxon>Cellvibrionales</taxon>
        <taxon>Halieaceae</taxon>
        <taxon>Pseudohaliea</taxon>
    </lineage>
</organism>
<dbReference type="EMBL" id="AUVB01000083">
    <property type="protein sequence ID" value="KGE02802.1"/>
    <property type="molecule type" value="Genomic_DNA"/>
</dbReference>
<reference evidence="1 2" key="1">
    <citation type="journal article" date="2014" name="Genome Announc.">
        <title>Genome Sequence of Gammaproteobacterial Pseudohaliea rubra Type Strain DSM 19751, Isolated from Coastal Seawater of the Mediterranean Sea.</title>
        <authorList>
            <person name="Spring S."/>
            <person name="Fiebig A."/>
            <person name="Riedel T."/>
            <person name="Goker M."/>
            <person name="Klenk H.P."/>
        </authorList>
    </citation>
    <scope>NUCLEOTIDE SEQUENCE [LARGE SCALE GENOMIC DNA]</scope>
    <source>
        <strain evidence="1 2">DSM 19751</strain>
    </source>
</reference>
<sequence>MKSDNEHPRGVLEQVYRSSFTNRMHLRGQFRAQRKELYAILDAFPAD</sequence>
<accession>A0A095VMU5</accession>
<dbReference type="AlphaFoldDB" id="A0A095VMU5"/>